<accession>A0A146G949</accession>
<dbReference type="FunCoup" id="A0A146G949">
    <property type="interactions" value="13"/>
</dbReference>
<reference evidence="9" key="1">
    <citation type="journal article" date="2017" name="Genome Announc.">
        <title>Draft Genome Sequence of Terrimicrobium sacchariphilum NM-5T, a Facultative Anaerobic Soil Bacterium of the Class Spartobacteria.</title>
        <authorList>
            <person name="Qiu Y.L."/>
            <person name="Tourlousse D.M."/>
            <person name="Matsuura N."/>
            <person name="Ohashi A."/>
            <person name="Sekiguchi Y."/>
        </authorList>
    </citation>
    <scope>NUCLEOTIDE SEQUENCE [LARGE SCALE GENOMIC DNA]</scope>
    <source>
        <strain evidence="9">NM-5</strain>
    </source>
</reference>
<gene>
    <name evidence="8" type="ORF">TSACC_22442</name>
</gene>
<comment type="caution">
    <text evidence="8">The sequence shown here is derived from an EMBL/GenBank/DDBJ whole genome shotgun (WGS) entry which is preliminary data.</text>
</comment>
<evidence type="ECO:0000256" key="7">
    <source>
        <dbReference type="SAM" id="SignalP"/>
    </source>
</evidence>
<feature type="signal peptide" evidence="7">
    <location>
        <begin position="1"/>
        <end position="36"/>
    </location>
</feature>
<keyword evidence="9" id="KW-1185">Reference proteome</keyword>
<dbReference type="EMBL" id="BDCO01000002">
    <property type="protein sequence ID" value="GAT34020.1"/>
    <property type="molecule type" value="Genomic_DNA"/>
</dbReference>
<dbReference type="PANTHER" id="PTHR39083:SF1">
    <property type="entry name" value="CYCLIC DI-GMP-BINDING PROTEIN"/>
    <property type="match status" value="1"/>
</dbReference>
<evidence type="ECO:0000256" key="5">
    <source>
        <dbReference type="ARBA" id="ARBA00023136"/>
    </source>
</evidence>
<protein>
    <submittedName>
        <fullName evidence="8">Cellulose synthase subunit</fullName>
    </submittedName>
</protein>
<organism evidence="8 9">
    <name type="scientific">Terrimicrobium sacchariphilum</name>
    <dbReference type="NCBI Taxonomy" id="690879"/>
    <lineage>
        <taxon>Bacteria</taxon>
        <taxon>Pseudomonadati</taxon>
        <taxon>Verrucomicrobiota</taxon>
        <taxon>Terrimicrobiia</taxon>
        <taxon>Terrimicrobiales</taxon>
        <taxon>Terrimicrobiaceae</taxon>
        <taxon>Terrimicrobium</taxon>
    </lineage>
</organism>
<keyword evidence="4 6" id="KW-1133">Transmembrane helix</keyword>
<comment type="subcellular location">
    <subcellularLocation>
        <location evidence="1">Cell membrane</location>
        <topology evidence="1">Single-pass membrane protein</topology>
    </subcellularLocation>
</comment>
<feature type="chain" id="PRO_5007524838" evidence="7">
    <location>
        <begin position="37"/>
        <end position="791"/>
    </location>
</feature>
<dbReference type="Gene3D" id="2.60.120.260">
    <property type="entry name" value="Galactose-binding domain-like"/>
    <property type="match status" value="2"/>
</dbReference>
<feature type="transmembrane region" description="Helical" evidence="6">
    <location>
        <begin position="754"/>
        <end position="775"/>
    </location>
</feature>
<evidence type="ECO:0000313" key="9">
    <source>
        <dbReference type="Proteomes" id="UP000076023"/>
    </source>
</evidence>
<keyword evidence="2" id="KW-1003">Cell membrane</keyword>
<dbReference type="Proteomes" id="UP000076023">
    <property type="component" value="Unassembled WGS sequence"/>
</dbReference>
<dbReference type="InParanoid" id="A0A146G949"/>
<evidence type="ECO:0000256" key="4">
    <source>
        <dbReference type="ARBA" id="ARBA00022989"/>
    </source>
</evidence>
<dbReference type="InterPro" id="IPR018513">
    <property type="entry name" value="Cell_synthase_bac"/>
</dbReference>
<dbReference type="Pfam" id="PF03170">
    <property type="entry name" value="BcsB"/>
    <property type="match status" value="1"/>
</dbReference>
<dbReference type="GO" id="GO:0006011">
    <property type="term" value="P:UDP-alpha-D-glucose metabolic process"/>
    <property type="evidence" value="ECO:0007669"/>
    <property type="project" value="InterPro"/>
</dbReference>
<evidence type="ECO:0000256" key="3">
    <source>
        <dbReference type="ARBA" id="ARBA00022692"/>
    </source>
</evidence>
<dbReference type="AlphaFoldDB" id="A0A146G949"/>
<proteinExistence type="predicted"/>
<evidence type="ECO:0000256" key="6">
    <source>
        <dbReference type="SAM" id="Phobius"/>
    </source>
</evidence>
<sequence>MKDMMRHLHLPQSLLLALAVLVSSIAPMSAQQQAVAAPTVAPAALALPTPGSSVFQRTAPAGAAKLPLPERTTPREETMRLPIRKLIALDSPLMLRNASSIYTIFVPVSARLKFKSCTLNLDFTNSIALLTERSVLRVVVNDVIVAQYRLDRNRPFNSVEMGIPLELLKTGFNRLQFIVAQHYTNQCEDPGAPELFTEINPDTSYLSAVAEWRDVPQRLSYLRWWVDEKLWNPYQFNVCFPGSSQMTDLQLAWGGIVTQGVALALNYQPFRVMTANALRAGMDNIVIGTMTELSGYLTATEIGSVNGSFLAIKALPGDPTHCMIIISGRDEREVSQTALAFGLVNYPLPDSQYAIVDQLTLPQEPAYIRNAPLQMPGIYSFRQLGYKQQTIRGWNAGGYSVPIYMPGDISKDDGANAELRLHFTYGAAFRDDSVFNVFVNGQFQKAIRLRDPNGSMHSDHRLYLPMISFQPGRNVVELTPVMVPLVTGKCQMIQEENLVFTLYDDSLFVFPRALRKCRLPSLGLFSQTAFPYSGSPDGAETALFVAGRDMETVTAAWTLLGKMSQISGALLHRLEVGFKPPGRNIRKNLLVVGARDQIPEDIVARAPVSPLQVGKMRYLVSVSPKPERLATSPIEEFVEKIRGTPSEKAEPEPPKTAEMTMAADMIEDTVAVQFESPTAVGYPITIVTAGSATNLLSGMNALQDRSVWDNLAGDLAVWNSQPDSLAVAKVGPDFIYKSTSVVTRVGTNMQQSPWLFAPILIILILLIALGVRTVLRRRGEKLGAEDNESDA</sequence>
<keyword evidence="5 6" id="KW-0472">Membrane</keyword>
<name>A0A146G949_TERSA</name>
<evidence type="ECO:0000256" key="1">
    <source>
        <dbReference type="ARBA" id="ARBA00004162"/>
    </source>
</evidence>
<keyword evidence="7" id="KW-0732">Signal</keyword>
<evidence type="ECO:0000256" key="2">
    <source>
        <dbReference type="ARBA" id="ARBA00022475"/>
    </source>
</evidence>
<dbReference type="STRING" id="690879.TSACC_22442"/>
<keyword evidence="3 6" id="KW-0812">Transmembrane</keyword>
<dbReference type="GO" id="GO:0005886">
    <property type="term" value="C:plasma membrane"/>
    <property type="evidence" value="ECO:0007669"/>
    <property type="project" value="UniProtKB-SubCell"/>
</dbReference>
<evidence type="ECO:0000313" key="8">
    <source>
        <dbReference type="EMBL" id="GAT34020.1"/>
    </source>
</evidence>
<dbReference type="PANTHER" id="PTHR39083">
    <property type="entry name" value="CYCLIC DI-GMP-BINDING PROTEIN"/>
    <property type="match status" value="1"/>
</dbReference>